<dbReference type="Pfam" id="PF01565">
    <property type="entry name" value="FAD_binding_4"/>
    <property type="match status" value="1"/>
</dbReference>
<dbReference type="PIRSF" id="PIRSF000136">
    <property type="entry name" value="LGO_GLO"/>
    <property type="match status" value="1"/>
</dbReference>
<organism evidence="4 5">
    <name type="scientific">Brachybacterium paraconglomeratum</name>
    <dbReference type="NCBI Taxonomy" id="173362"/>
    <lineage>
        <taxon>Bacteria</taxon>
        <taxon>Bacillati</taxon>
        <taxon>Actinomycetota</taxon>
        <taxon>Actinomycetes</taxon>
        <taxon>Micrococcales</taxon>
        <taxon>Dermabacteraceae</taxon>
        <taxon>Brachybacterium</taxon>
    </lineage>
</organism>
<feature type="region of interest" description="Disordered" evidence="2">
    <location>
        <begin position="1"/>
        <end position="25"/>
    </location>
</feature>
<dbReference type="InterPro" id="IPR006094">
    <property type="entry name" value="Oxid_FAD_bind_N"/>
</dbReference>
<keyword evidence="1" id="KW-0560">Oxidoreductase</keyword>
<dbReference type="PANTHER" id="PTHR43762:SF1">
    <property type="entry name" value="D-ARABINONO-1,4-LACTONE OXIDASE"/>
    <property type="match status" value="1"/>
</dbReference>
<dbReference type="Gene3D" id="1.10.45.10">
    <property type="entry name" value="Vanillyl-alcohol Oxidase, Chain A, domain 4"/>
    <property type="match status" value="1"/>
</dbReference>
<dbReference type="InterPro" id="IPR016166">
    <property type="entry name" value="FAD-bd_PCMH"/>
</dbReference>
<dbReference type="Gene3D" id="3.30.70.2520">
    <property type="match status" value="1"/>
</dbReference>
<name>A0A921KQP1_9MICO</name>
<evidence type="ECO:0000256" key="2">
    <source>
        <dbReference type="SAM" id="MobiDB-lite"/>
    </source>
</evidence>
<dbReference type="GO" id="GO:0016020">
    <property type="term" value="C:membrane"/>
    <property type="evidence" value="ECO:0007669"/>
    <property type="project" value="InterPro"/>
</dbReference>
<dbReference type="EMBL" id="DYWO01000260">
    <property type="protein sequence ID" value="HJF49897.1"/>
    <property type="molecule type" value="Genomic_DNA"/>
</dbReference>
<dbReference type="Pfam" id="PF04030">
    <property type="entry name" value="ALO"/>
    <property type="match status" value="1"/>
</dbReference>
<feature type="domain" description="FAD-binding PCMH-type" evidence="3">
    <location>
        <begin position="23"/>
        <end position="189"/>
    </location>
</feature>
<dbReference type="PROSITE" id="PS51387">
    <property type="entry name" value="FAD_PCMH"/>
    <property type="match status" value="1"/>
</dbReference>
<dbReference type="Gene3D" id="3.30.70.2530">
    <property type="match status" value="1"/>
</dbReference>
<dbReference type="Gene3D" id="3.30.43.10">
    <property type="entry name" value="Uridine Diphospho-n-acetylenolpyruvylglucosamine Reductase, domain 2"/>
    <property type="match status" value="1"/>
</dbReference>
<dbReference type="InterPro" id="IPR016171">
    <property type="entry name" value="Vanillyl_alc_oxidase_C-sub2"/>
</dbReference>
<dbReference type="SUPFAM" id="SSF56176">
    <property type="entry name" value="FAD-binding/transporter-associated domain-like"/>
    <property type="match status" value="1"/>
</dbReference>
<dbReference type="InterPro" id="IPR007173">
    <property type="entry name" value="ALO_C"/>
</dbReference>
<dbReference type="Proteomes" id="UP000775129">
    <property type="component" value="Unassembled WGS sequence"/>
</dbReference>
<accession>A0A921KQP1</accession>
<dbReference type="InterPro" id="IPR016167">
    <property type="entry name" value="FAD-bd_PCMH_sub1"/>
</dbReference>
<dbReference type="AlphaFoldDB" id="A0A921KQP1"/>
<evidence type="ECO:0000313" key="4">
    <source>
        <dbReference type="EMBL" id="HJF49897.1"/>
    </source>
</evidence>
<proteinExistence type="predicted"/>
<dbReference type="GO" id="GO:0071949">
    <property type="term" value="F:FAD binding"/>
    <property type="evidence" value="ECO:0007669"/>
    <property type="project" value="InterPro"/>
</dbReference>
<dbReference type="InterPro" id="IPR016169">
    <property type="entry name" value="FAD-bd_PCMH_sub2"/>
</dbReference>
<dbReference type="PANTHER" id="PTHR43762">
    <property type="entry name" value="L-GULONOLACTONE OXIDASE"/>
    <property type="match status" value="1"/>
</dbReference>
<dbReference type="InterPro" id="IPR010031">
    <property type="entry name" value="FAD_lactone_oxidase-like"/>
</dbReference>
<evidence type="ECO:0000259" key="3">
    <source>
        <dbReference type="PROSITE" id="PS51387"/>
    </source>
</evidence>
<comment type="caution">
    <text evidence="4">The sequence shown here is derived from an EMBL/GenBank/DDBJ whole genome shotgun (WGS) entry which is preliminary data.</text>
</comment>
<reference evidence="4" key="2">
    <citation type="submission" date="2021-09" db="EMBL/GenBank/DDBJ databases">
        <authorList>
            <person name="Gilroy R."/>
        </authorList>
    </citation>
    <scope>NUCLEOTIDE SEQUENCE</scope>
    <source>
        <strain evidence="4">1647</strain>
    </source>
</reference>
<dbReference type="InterPro" id="IPR036318">
    <property type="entry name" value="FAD-bd_PCMH-like_sf"/>
</dbReference>
<gene>
    <name evidence="4" type="ORF">K8W24_08895</name>
</gene>
<dbReference type="GO" id="GO:0003885">
    <property type="term" value="F:D-arabinono-1,4-lactone oxidase activity"/>
    <property type="evidence" value="ECO:0007669"/>
    <property type="project" value="InterPro"/>
</dbReference>
<sequence length="430" mass="46095">MTSSDPSPEHALEAPGLSWSGTVDYGPGPLHAPNSLAELQELVGRSPRLRALGTRHSFSEVAASDGPLVTLARMPADIDLDVAARTVRVGAGVRYGELALAAAEHGLALPNMGSLPHISVGVASATGTHGSGDRHRSLASAVQAIELVTAGGDLLTLSRDGDPESFDGAVLALGTLGIATHLTLDLVPAAPMRQTVHLDFPAERMTSEDLLAMLAGGSSVSLFHHWDGRIAQAWVKQVVGEDEELPASWLGGTRAREAVHPLPGMPADFCTDQSGQPGPPHERLPHFRLEFTPSSGEEIQSEYFVAREDLAEALAAVSDLGEQIRPLLHASEIRTVAADDLWLSPAHGRDSACVHFTWKQLPAQVEQILPEIEQRLAPFAPRPHWGKVFTMDPDAVRAQYPRLGEFQALRDRLDPGRVFRNAYVDRLLGA</sequence>
<dbReference type="GO" id="GO:0080049">
    <property type="term" value="F:L-gulono-1,4-lactone dehydrogenase activity"/>
    <property type="evidence" value="ECO:0007669"/>
    <property type="project" value="TreeGrafter"/>
</dbReference>
<evidence type="ECO:0000313" key="5">
    <source>
        <dbReference type="Proteomes" id="UP000775129"/>
    </source>
</evidence>
<dbReference type="Gene3D" id="3.30.465.10">
    <property type="match status" value="1"/>
</dbReference>
<evidence type="ECO:0000256" key="1">
    <source>
        <dbReference type="ARBA" id="ARBA00023002"/>
    </source>
</evidence>
<protein>
    <submittedName>
        <fullName evidence="4">FAD-binding protein</fullName>
    </submittedName>
</protein>
<reference evidence="4" key="1">
    <citation type="journal article" date="2021" name="PeerJ">
        <title>Extensive microbial diversity within the chicken gut microbiome revealed by metagenomics and culture.</title>
        <authorList>
            <person name="Gilroy R."/>
            <person name="Ravi A."/>
            <person name="Getino M."/>
            <person name="Pursley I."/>
            <person name="Horton D.L."/>
            <person name="Alikhan N.F."/>
            <person name="Baker D."/>
            <person name="Gharbi K."/>
            <person name="Hall N."/>
            <person name="Watson M."/>
            <person name="Adriaenssens E.M."/>
            <person name="Foster-Nyarko E."/>
            <person name="Jarju S."/>
            <person name="Secka A."/>
            <person name="Antonio M."/>
            <person name="Oren A."/>
            <person name="Chaudhuri R.R."/>
            <person name="La Ragione R."/>
            <person name="Hildebrand F."/>
            <person name="Pallen M.J."/>
        </authorList>
    </citation>
    <scope>NUCLEOTIDE SEQUENCE</scope>
    <source>
        <strain evidence="4">1647</strain>
    </source>
</reference>